<reference evidence="6" key="1">
    <citation type="submission" date="2021-01" db="EMBL/GenBank/DDBJ databases">
        <title>Modified the classification status of verrucomicrobia.</title>
        <authorList>
            <person name="Feng X."/>
        </authorList>
    </citation>
    <scope>NUCLEOTIDE SEQUENCE</scope>
    <source>
        <strain evidence="6">KCTC 13126</strain>
    </source>
</reference>
<keyword evidence="7" id="KW-1185">Reference proteome</keyword>
<organism evidence="6 7">
    <name type="scientific">Pelagicoccus mobilis</name>
    <dbReference type="NCBI Taxonomy" id="415221"/>
    <lineage>
        <taxon>Bacteria</taxon>
        <taxon>Pseudomonadati</taxon>
        <taxon>Verrucomicrobiota</taxon>
        <taxon>Opitutia</taxon>
        <taxon>Puniceicoccales</taxon>
        <taxon>Pelagicoccaceae</taxon>
        <taxon>Pelagicoccus</taxon>
    </lineage>
</organism>
<evidence type="ECO:0000256" key="4">
    <source>
        <dbReference type="ARBA" id="ARBA00037981"/>
    </source>
</evidence>
<gene>
    <name evidence="6" type="ORF">JIN87_24725</name>
</gene>
<feature type="domain" description="Flavodoxin-like fold" evidence="5">
    <location>
        <begin position="2"/>
        <end position="190"/>
    </location>
</feature>
<dbReference type="InterPro" id="IPR003680">
    <property type="entry name" value="Flavodoxin_fold"/>
</dbReference>
<evidence type="ECO:0000256" key="3">
    <source>
        <dbReference type="ARBA" id="ARBA00022827"/>
    </source>
</evidence>
<proteinExistence type="inferred from homology"/>
<evidence type="ECO:0000313" key="7">
    <source>
        <dbReference type="Proteomes" id="UP000617628"/>
    </source>
</evidence>
<comment type="caution">
    <text evidence="6">The sequence shown here is derived from an EMBL/GenBank/DDBJ whole genome shotgun (WGS) entry which is preliminary data.</text>
</comment>
<dbReference type="PANTHER" id="PTHR46305">
    <property type="match status" value="1"/>
</dbReference>
<dbReference type="Gene3D" id="3.40.50.360">
    <property type="match status" value="1"/>
</dbReference>
<evidence type="ECO:0000256" key="2">
    <source>
        <dbReference type="ARBA" id="ARBA00022630"/>
    </source>
</evidence>
<comment type="cofactor">
    <cofactor evidence="1">
        <name>FAD</name>
        <dbReference type="ChEBI" id="CHEBI:57692"/>
    </cofactor>
</comment>
<dbReference type="RefSeq" id="WP_200358715.1">
    <property type="nucleotide sequence ID" value="NZ_JAENIL010000071.1"/>
</dbReference>
<comment type="similarity">
    <text evidence="4">Belongs to the oxidoreductase MdaB family.</text>
</comment>
<accession>A0A934S725</accession>
<evidence type="ECO:0000256" key="1">
    <source>
        <dbReference type="ARBA" id="ARBA00001974"/>
    </source>
</evidence>
<name>A0A934S725_9BACT</name>
<keyword evidence="3" id="KW-0274">FAD</keyword>
<dbReference type="InterPro" id="IPR029039">
    <property type="entry name" value="Flavoprotein-like_sf"/>
</dbReference>
<dbReference type="Proteomes" id="UP000617628">
    <property type="component" value="Unassembled WGS sequence"/>
</dbReference>
<dbReference type="AlphaFoldDB" id="A0A934S725"/>
<dbReference type="Pfam" id="PF02525">
    <property type="entry name" value="Flavodoxin_2"/>
    <property type="match status" value="1"/>
</dbReference>
<dbReference type="PANTHER" id="PTHR46305:SF3">
    <property type="entry name" value="NADPH:QUINONE OXIDOREDUCTASE MDAB"/>
    <property type="match status" value="1"/>
</dbReference>
<evidence type="ECO:0000259" key="5">
    <source>
        <dbReference type="Pfam" id="PF02525"/>
    </source>
</evidence>
<protein>
    <submittedName>
        <fullName evidence="6">NAD(P)H-dependent oxidoreductase</fullName>
    </submittedName>
</protein>
<keyword evidence="2" id="KW-0285">Flavoprotein</keyword>
<dbReference type="EMBL" id="JAENIL010000071">
    <property type="protein sequence ID" value="MBK1880113.1"/>
    <property type="molecule type" value="Genomic_DNA"/>
</dbReference>
<dbReference type="InterPro" id="IPR052397">
    <property type="entry name" value="NADPH-QR_MdaB"/>
</dbReference>
<sequence>MKNLLIINGHEPYPFSEGKLNSSLVEKAQAIAKEKGYEVRTTIVSNGYDADEEVDKHQWADVVLLQYPANWMMVPWSFKKYMDLVYTQGMDGRLCGGDGRTRKDPSIQYGQGGTLDGKKYLLSITFNAPKEAFDDSEQFLFQGKGVDDLMLPVHMNFRFFNMSPLETFVCYDVMKNPDVENDFKRFESHLTEQL</sequence>
<evidence type="ECO:0000313" key="6">
    <source>
        <dbReference type="EMBL" id="MBK1880113.1"/>
    </source>
</evidence>
<dbReference type="SUPFAM" id="SSF52218">
    <property type="entry name" value="Flavoproteins"/>
    <property type="match status" value="1"/>
</dbReference>